<dbReference type="PANTHER" id="PTHR48047:SF107">
    <property type="entry name" value="UDP-GLYCOSYLTRANSFERASE 92A1-LIKE"/>
    <property type="match status" value="1"/>
</dbReference>
<evidence type="ECO:0000313" key="3">
    <source>
        <dbReference type="EMBL" id="RZC62449.1"/>
    </source>
</evidence>
<comment type="similarity">
    <text evidence="1">Belongs to the UDP-glycosyltransferase family.</text>
</comment>
<feature type="domain" description="Glycosyltransferase N-terminal" evidence="2">
    <location>
        <begin position="13"/>
        <end position="157"/>
    </location>
</feature>
<keyword evidence="4" id="KW-1185">Reference proteome</keyword>
<accession>A0A4Y7JRS2</accession>
<dbReference type="SUPFAM" id="SSF53756">
    <property type="entry name" value="UDP-Glycosyltransferase/glycogen phosphorylase"/>
    <property type="match status" value="2"/>
</dbReference>
<dbReference type="Gramene" id="RZC62449">
    <property type="protein sequence ID" value="RZC62449"/>
    <property type="gene ID" value="C5167_024202"/>
</dbReference>
<dbReference type="Pfam" id="PF26168">
    <property type="entry name" value="Glyco_transf_N"/>
    <property type="match status" value="1"/>
</dbReference>
<dbReference type="EMBL" id="CM010719">
    <property type="protein sequence ID" value="RZC62449.1"/>
    <property type="molecule type" value="Genomic_DNA"/>
</dbReference>
<dbReference type="GO" id="GO:0035251">
    <property type="term" value="F:UDP-glucosyltransferase activity"/>
    <property type="evidence" value="ECO:0007669"/>
    <property type="project" value="TreeGrafter"/>
</dbReference>
<name>A0A4Y7JRS2_PAPSO</name>
<protein>
    <recommendedName>
        <fullName evidence="2">Glycosyltransferase N-terminal domain-containing protein</fullName>
    </recommendedName>
</protein>
<dbReference type="InterPro" id="IPR058980">
    <property type="entry name" value="Glyco_transf_N"/>
</dbReference>
<proteinExistence type="inferred from homology"/>
<gene>
    <name evidence="3" type="ORF">C5167_024202</name>
</gene>
<dbReference type="Proteomes" id="UP000316621">
    <property type="component" value="Chromosome 5"/>
</dbReference>
<dbReference type="AlphaFoldDB" id="A0A4Y7JRS2"/>
<dbReference type="PANTHER" id="PTHR48047">
    <property type="entry name" value="GLYCOSYLTRANSFERASE"/>
    <property type="match status" value="1"/>
</dbReference>
<dbReference type="Gene3D" id="3.40.50.2000">
    <property type="entry name" value="Glycogen Phosphorylase B"/>
    <property type="match status" value="2"/>
</dbReference>
<dbReference type="OrthoDB" id="5835829at2759"/>
<sequence length="306" mass="34309">MNTLQQQQDDGHIIMFPYMAQGHITRFLALARFISQRKPNIKITFVSTPLNVRRLQSALTSDKNIHLAELPFSSADHGLPADSYNTNSLPPHLILTLLYASESLKPLFDNPVTQIIATEKRVPSCIIGDTLYGWVHETAKRVGTFHFAFTCGAYGSAMFISTCLHLPHRRDDNSNDLIEEFQVPKVPGTCRLSQLPVYLREANKETPHVKYFQKQGFNSKMMQEELGVSVQLANGNEGQVSSEEVQKVIEQVMDSSEGEEMRRKAMVIAEKISAAMREDEGSHLKGSSVRSIDNFLATVTTKKVLE</sequence>
<evidence type="ECO:0000259" key="2">
    <source>
        <dbReference type="Pfam" id="PF26168"/>
    </source>
</evidence>
<evidence type="ECO:0000313" key="4">
    <source>
        <dbReference type="Proteomes" id="UP000316621"/>
    </source>
</evidence>
<organism evidence="3 4">
    <name type="scientific">Papaver somniferum</name>
    <name type="common">Opium poppy</name>
    <dbReference type="NCBI Taxonomy" id="3469"/>
    <lineage>
        <taxon>Eukaryota</taxon>
        <taxon>Viridiplantae</taxon>
        <taxon>Streptophyta</taxon>
        <taxon>Embryophyta</taxon>
        <taxon>Tracheophyta</taxon>
        <taxon>Spermatophyta</taxon>
        <taxon>Magnoliopsida</taxon>
        <taxon>Ranunculales</taxon>
        <taxon>Papaveraceae</taxon>
        <taxon>Papaveroideae</taxon>
        <taxon>Papaver</taxon>
    </lineage>
</organism>
<reference evidence="3 4" key="1">
    <citation type="journal article" date="2018" name="Science">
        <title>The opium poppy genome and morphinan production.</title>
        <authorList>
            <person name="Guo L."/>
            <person name="Winzer T."/>
            <person name="Yang X."/>
            <person name="Li Y."/>
            <person name="Ning Z."/>
            <person name="He Z."/>
            <person name="Teodor R."/>
            <person name="Lu Y."/>
            <person name="Bowser T.A."/>
            <person name="Graham I.A."/>
            <person name="Ye K."/>
        </authorList>
    </citation>
    <scope>NUCLEOTIDE SEQUENCE [LARGE SCALE GENOMIC DNA]</scope>
    <source>
        <strain evidence="4">cv. HN1</strain>
        <tissue evidence="3">Leaves</tissue>
    </source>
</reference>
<evidence type="ECO:0000256" key="1">
    <source>
        <dbReference type="ARBA" id="ARBA00009995"/>
    </source>
</evidence>